<feature type="transmembrane region" description="Helical" evidence="7">
    <location>
        <begin position="124"/>
        <end position="152"/>
    </location>
</feature>
<evidence type="ECO:0000256" key="1">
    <source>
        <dbReference type="ARBA" id="ARBA00004651"/>
    </source>
</evidence>
<dbReference type="PROSITE" id="PS50928">
    <property type="entry name" value="ABC_TM1"/>
    <property type="match status" value="1"/>
</dbReference>
<evidence type="ECO:0000256" key="2">
    <source>
        <dbReference type="ARBA" id="ARBA00022448"/>
    </source>
</evidence>
<dbReference type="InterPro" id="IPR050809">
    <property type="entry name" value="UgpAE/MalFG_permease"/>
</dbReference>
<dbReference type="InterPro" id="IPR000515">
    <property type="entry name" value="MetI-like"/>
</dbReference>
<feature type="transmembrane region" description="Helical" evidence="7">
    <location>
        <begin position="172"/>
        <end position="196"/>
    </location>
</feature>
<evidence type="ECO:0000256" key="3">
    <source>
        <dbReference type="ARBA" id="ARBA00022475"/>
    </source>
</evidence>
<dbReference type="PANTHER" id="PTHR43227">
    <property type="entry name" value="BLL4140 PROTEIN"/>
    <property type="match status" value="1"/>
</dbReference>
<evidence type="ECO:0000256" key="7">
    <source>
        <dbReference type="RuleBase" id="RU363032"/>
    </source>
</evidence>
<evidence type="ECO:0000313" key="9">
    <source>
        <dbReference type="EMBL" id="RED55583.1"/>
    </source>
</evidence>
<feature type="domain" description="ABC transmembrane type-1" evidence="8">
    <location>
        <begin position="87"/>
        <end position="298"/>
    </location>
</feature>
<evidence type="ECO:0000256" key="6">
    <source>
        <dbReference type="ARBA" id="ARBA00023136"/>
    </source>
</evidence>
<sequence length="309" mass="34355">MRSVLLLFWEWFEMSSGASSKLRGIGITLSFIGPILILYAIFFIVPLGGSLLYSFTDWDGLQNSFNWVGFRNYADLLLHSGEFRDSFLFTLQFSALNIVLVNVFGVLLALLVDSKLKSKYALRVVFFSPNVISLIVVGFLWKFVFSSVFYELGTKLGWNFLTYSFLGNPDHILYPIAGVSLWSSVGLAMVIYLAGLQGIPGELKEAMHVDGAGSWTRFWKMTLPLLMPAIVSNVFLTTTNSFKVFDLILALTGGGPANSSQSLAINIYREAFTANSYGSGTARSIVFCLFIVIVMLIQFRVLRNKEVSA</sequence>
<keyword evidence="10" id="KW-1185">Reference proteome</keyword>
<dbReference type="GO" id="GO:0055085">
    <property type="term" value="P:transmembrane transport"/>
    <property type="evidence" value="ECO:0007669"/>
    <property type="project" value="InterPro"/>
</dbReference>
<evidence type="ECO:0000313" key="10">
    <source>
        <dbReference type="Proteomes" id="UP000256977"/>
    </source>
</evidence>
<organism evidence="9 10">
    <name type="scientific">Cohnella phaseoli</name>
    <dbReference type="NCBI Taxonomy" id="456490"/>
    <lineage>
        <taxon>Bacteria</taxon>
        <taxon>Bacillati</taxon>
        <taxon>Bacillota</taxon>
        <taxon>Bacilli</taxon>
        <taxon>Bacillales</taxon>
        <taxon>Paenibacillaceae</taxon>
        <taxon>Cohnella</taxon>
    </lineage>
</organism>
<dbReference type="EMBL" id="QRDZ01000042">
    <property type="protein sequence ID" value="RED55583.1"/>
    <property type="molecule type" value="Genomic_DNA"/>
</dbReference>
<comment type="similarity">
    <text evidence="7">Belongs to the binding-protein-dependent transport system permease family.</text>
</comment>
<name>A0A3D9I1G1_9BACL</name>
<feature type="transmembrane region" description="Helical" evidence="7">
    <location>
        <begin position="217"/>
        <end position="236"/>
    </location>
</feature>
<dbReference type="Proteomes" id="UP000256977">
    <property type="component" value="Unassembled WGS sequence"/>
</dbReference>
<dbReference type="GO" id="GO:0005886">
    <property type="term" value="C:plasma membrane"/>
    <property type="evidence" value="ECO:0007669"/>
    <property type="project" value="UniProtKB-SubCell"/>
</dbReference>
<comment type="subcellular location">
    <subcellularLocation>
        <location evidence="1 7">Cell membrane</location>
        <topology evidence="1 7">Multi-pass membrane protein</topology>
    </subcellularLocation>
</comment>
<keyword evidence="3" id="KW-1003">Cell membrane</keyword>
<comment type="caution">
    <text evidence="9">The sequence shown here is derived from an EMBL/GenBank/DDBJ whole genome shotgun (WGS) entry which is preliminary data.</text>
</comment>
<keyword evidence="5 7" id="KW-1133">Transmembrane helix</keyword>
<proteinExistence type="inferred from homology"/>
<dbReference type="Gene3D" id="1.10.3720.10">
    <property type="entry name" value="MetI-like"/>
    <property type="match status" value="1"/>
</dbReference>
<evidence type="ECO:0000256" key="4">
    <source>
        <dbReference type="ARBA" id="ARBA00022692"/>
    </source>
</evidence>
<keyword evidence="6 7" id="KW-0472">Membrane</keyword>
<dbReference type="Pfam" id="PF00528">
    <property type="entry name" value="BPD_transp_1"/>
    <property type="match status" value="1"/>
</dbReference>
<dbReference type="CDD" id="cd06261">
    <property type="entry name" value="TM_PBP2"/>
    <property type="match status" value="1"/>
</dbReference>
<feature type="transmembrane region" description="Helical" evidence="7">
    <location>
        <begin position="284"/>
        <end position="302"/>
    </location>
</feature>
<reference evidence="9 10" key="1">
    <citation type="submission" date="2018-07" db="EMBL/GenBank/DDBJ databases">
        <title>Genomic Encyclopedia of Type Strains, Phase III (KMG-III): the genomes of soil and plant-associated and newly described type strains.</title>
        <authorList>
            <person name="Whitman W."/>
        </authorList>
    </citation>
    <scope>NUCLEOTIDE SEQUENCE [LARGE SCALE GENOMIC DNA]</scope>
    <source>
        <strain evidence="9 10">CECT 7287</strain>
    </source>
</reference>
<keyword evidence="2 7" id="KW-0813">Transport</keyword>
<keyword evidence="4 7" id="KW-0812">Transmembrane</keyword>
<dbReference type="PANTHER" id="PTHR43227:SF11">
    <property type="entry name" value="BLL4140 PROTEIN"/>
    <property type="match status" value="1"/>
</dbReference>
<evidence type="ECO:0000256" key="5">
    <source>
        <dbReference type="ARBA" id="ARBA00022989"/>
    </source>
</evidence>
<feature type="transmembrane region" description="Helical" evidence="7">
    <location>
        <begin position="24"/>
        <end position="45"/>
    </location>
</feature>
<accession>A0A3D9I1G1</accession>
<dbReference type="SUPFAM" id="SSF161098">
    <property type="entry name" value="MetI-like"/>
    <property type="match status" value="1"/>
</dbReference>
<feature type="transmembrane region" description="Helical" evidence="7">
    <location>
        <begin position="87"/>
        <end position="112"/>
    </location>
</feature>
<dbReference type="AlphaFoldDB" id="A0A3D9I1G1"/>
<dbReference type="InterPro" id="IPR035906">
    <property type="entry name" value="MetI-like_sf"/>
</dbReference>
<protein>
    <submittedName>
        <fullName evidence="9">Raffinose/stachyose/melibiose transport system permease protein</fullName>
    </submittedName>
</protein>
<evidence type="ECO:0000259" key="8">
    <source>
        <dbReference type="PROSITE" id="PS50928"/>
    </source>
</evidence>
<gene>
    <name evidence="9" type="ORF">DFP98_14219</name>
</gene>